<dbReference type="STRING" id="1121352.GCA_000620925_01488"/>
<evidence type="ECO:0000313" key="1">
    <source>
        <dbReference type="EMBL" id="RRD90097.1"/>
    </source>
</evidence>
<comment type="caution">
    <text evidence="1">The sequence shown here is derived from an EMBL/GenBank/DDBJ whole genome shotgun (WGS) entry which is preliminary data.</text>
</comment>
<evidence type="ECO:0000313" key="2">
    <source>
        <dbReference type="Proteomes" id="UP000269923"/>
    </source>
</evidence>
<dbReference type="EMBL" id="RQYC01000008">
    <property type="protein sequence ID" value="RRD90097.1"/>
    <property type="molecule type" value="Genomic_DNA"/>
</dbReference>
<name>A0A3P2A3S3_9NEIS</name>
<accession>A0A3P2A3S3</accession>
<sequence length="108" mass="12495">MMNYREQVQRVLSIHHARIELGLSRSREQETFARLVYGLLKRNQIPFNWHLNRDFDAVFTLPIQHAGGSLKRLFEPHTLAFEQGGAVLSQHGQDGIQVRFAWAERGKA</sequence>
<proteinExistence type="predicted"/>
<reference evidence="1 2" key="1">
    <citation type="submission" date="2018-11" db="EMBL/GenBank/DDBJ databases">
        <title>Genomes From Bacteria Associated with the Canine Oral Cavity: a Test Case for Automated Genome-Based Taxonomic Assignment.</title>
        <authorList>
            <person name="Coil D.A."/>
            <person name="Jospin G."/>
            <person name="Darling A.E."/>
            <person name="Wallis C."/>
            <person name="Davis I.J."/>
            <person name="Harris S."/>
            <person name="Eisen J.A."/>
            <person name="Holcombe L.J."/>
            <person name="O'Flynn C."/>
        </authorList>
    </citation>
    <scope>NUCLEOTIDE SEQUENCE [LARGE SCALE GENOMIC DNA]</scope>
    <source>
        <strain evidence="1 2">COT-280</strain>
    </source>
</reference>
<organism evidence="1 2">
    <name type="scientific">Conchiformibius steedae</name>
    <dbReference type="NCBI Taxonomy" id="153493"/>
    <lineage>
        <taxon>Bacteria</taxon>
        <taxon>Pseudomonadati</taxon>
        <taxon>Pseudomonadota</taxon>
        <taxon>Betaproteobacteria</taxon>
        <taxon>Neisseriales</taxon>
        <taxon>Neisseriaceae</taxon>
        <taxon>Conchiformibius</taxon>
    </lineage>
</organism>
<keyword evidence="2" id="KW-1185">Reference proteome</keyword>
<dbReference type="Proteomes" id="UP000269923">
    <property type="component" value="Unassembled WGS sequence"/>
</dbReference>
<gene>
    <name evidence="1" type="ORF">EII21_06675</name>
</gene>
<protein>
    <submittedName>
        <fullName evidence="1">Uncharacterized protein</fullName>
    </submittedName>
</protein>
<dbReference type="AlphaFoldDB" id="A0A3P2A3S3"/>